<dbReference type="EMBL" id="JAANOW010000003">
    <property type="protein sequence ID" value="NIH98303.1"/>
    <property type="molecule type" value="Genomic_DNA"/>
</dbReference>
<keyword evidence="1" id="KW-0472">Membrane</keyword>
<reference evidence="2 3" key="1">
    <citation type="submission" date="2020-03" db="EMBL/GenBank/DDBJ databases">
        <title>Sequencing the genomes of 1000 actinobacteria strains.</title>
        <authorList>
            <person name="Klenk H.-P."/>
        </authorList>
    </citation>
    <scope>NUCLEOTIDE SEQUENCE [LARGE SCALE GENOMIC DNA]</scope>
    <source>
        <strain evidence="2 3">DSM 44556</strain>
    </source>
</reference>
<dbReference type="AlphaFoldDB" id="A0A7X5U4P1"/>
<keyword evidence="1" id="KW-1133">Transmembrane helix</keyword>
<protein>
    <recommendedName>
        <fullName evidence="4">Phosphodiester glycosidase domain-containing protein</fullName>
    </recommendedName>
</protein>
<sequence length="379" mass="40658">MPESPRRDASTDRHGRSFWEWWTTRVAVIGVLITVVGGGVYASVDSVPGYAPWQDKASTLMRQVGLGTALDVYENWLYGRHLPSDTPPDVRGLMAAMGGSTGPIRAYSFLPALPVTADGAGWHPVIRTPGAQPLVYTALLQPDRFHRSVVVAAALLRSATVRAHLVAGTAEPPGTGSAGRIPPAQLPDVVAAFNSGFKMSADPGGFFLNGNSIRDLVDGKASAVVDDQGRLVVGQWGRDVQMGPHIRAVRQNLALIVEQGRPVAGLDRNTDLRWGSAKNQLQYTWRSGLGITAHGDPVYLAGDKLNLVTLGAAMTQAGVVTGMELDIHSGLQFFSMWHDGGTRGLQPLRLLPTMVGPAQRYVQPDRRDFFYFTTSGAAS</sequence>
<keyword evidence="1" id="KW-0812">Transmembrane</keyword>
<evidence type="ECO:0000256" key="1">
    <source>
        <dbReference type="SAM" id="Phobius"/>
    </source>
</evidence>
<dbReference type="RefSeq" id="WP_167163561.1">
    <property type="nucleotide sequence ID" value="NZ_JAANOW010000003.1"/>
</dbReference>
<dbReference type="Proteomes" id="UP000547444">
    <property type="component" value="Unassembled WGS sequence"/>
</dbReference>
<name>A0A7X5U4P1_9MYCO</name>
<feature type="transmembrane region" description="Helical" evidence="1">
    <location>
        <begin position="21"/>
        <end position="42"/>
    </location>
</feature>
<gene>
    <name evidence="2" type="ORF">FHU31_005309</name>
</gene>
<proteinExistence type="predicted"/>
<accession>A0A7X5U4P1</accession>
<evidence type="ECO:0000313" key="3">
    <source>
        <dbReference type="Proteomes" id="UP000547444"/>
    </source>
</evidence>
<organism evidence="2 3">
    <name type="scientific">Mycolicibacterium fluoranthenivorans</name>
    <dbReference type="NCBI Taxonomy" id="258505"/>
    <lineage>
        <taxon>Bacteria</taxon>
        <taxon>Bacillati</taxon>
        <taxon>Actinomycetota</taxon>
        <taxon>Actinomycetes</taxon>
        <taxon>Mycobacteriales</taxon>
        <taxon>Mycobacteriaceae</taxon>
        <taxon>Mycolicibacterium</taxon>
    </lineage>
</organism>
<keyword evidence="3" id="KW-1185">Reference proteome</keyword>
<evidence type="ECO:0008006" key="4">
    <source>
        <dbReference type="Google" id="ProtNLM"/>
    </source>
</evidence>
<evidence type="ECO:0000313" key="2">
    <source>
        <dbReference type="EMBL" id="NIH98303.1"/>
    </source>
</evidence>
<comment type="caution">
    <text evidence="2">The sequence shown here is derived from an EMBL/GenBank/DDBJ whole genome shotgun (WGS) entry which is preliminary data.</text>
</comment>